<evidence type="ECO:0000256" key="3">
    <source>
        <dbReference type="ARBA" id="ARBA00022989"/>
    </source>
</evidence>
<keyword evidence="2 5" id="KW-0812">Transmembrane</keyword>
<feature type="transmembrane region" description="Helical" evidence="5">
    <location>
        <begin position="154"/>
        <end position="181"/>
    </location>
</feature>
<dbReference type="GO" id="GO:0005886">
    <property type="term" value="C:plasma membrane"/>
    <property type="evidence" value="ECO:0007669"/>
    <property type="project" value="TreeGrafter"/>
</dbReference>
<gene>
    <name evidence="7" type="ORF">WR25_07563</name>
</gene>
<feature type="transmembrane region" description="Helical" evidence="5">
    <location>
        <begin position="229"/>
        <end position="255"/>
    </location>
</feature>
<dbReference type="Gene3D" id="1.20.1070.10">
    <property type="entry name" value="Rhodopsin 7-helix transmembrane proteins"/>
    <property type="match status" value="1"/>
</dbReference>
<feature type="transmembrane region" description="Helical" evidence="5">
    <location>
        <begin position="70"/>
        <end position="89"/>
    </location>
</feature>
<evidence type="ECO:0000256" key="2">
    <source>
        <dbReference type="ARBA" id="ARBA00022692"/>
    </source>
</evidence>
<dbReference type="InterPro" id="IPR053219">
    <property type="entry name" value="GPCR_Dmsr-1"/>
</dbReference>
<dbReference type="Pfam" id="PF10324">
    <property type="entry name" value="7TM_GPCR_Srw"/>
    <property type="match status" value="1"/>
</dbReference>
<dbReference type="InterPro" id="IPR019427">
    <property type="entry name" value="7TM_GPCR_serpentine_rcpt_Srw"/>
</dbReference>
<feature type="transmembrane region" description="Helical" evidence="5">
    <location>
        <begin position="323"/>
        <end position="343"/>
    </location>
</feature>
<comment type="subcellular location">
    <subcellularLocation>
        <location evidence="1">Membrane</location>
    </subcellularLocation>
</comment>
<feature type="transmembrane region" description="Helical" evidence="5">
    <location>
        <begin position="281"/>
        <end position="303"/>
    </location>
</feature>
<evidence type="ECO:0000259" key="6">
    <source>
        <dbReference type="PROSITE" id="PS50262"/>
    </source>
</evidence>
<dbReference type="PRINTS" id="PR00237">
    <property type="entry name" value="GPCRRHODOPSN"/>
</dbReference>
<evidence type="ECO:0000256" key="4">
    <source>
        <dbReference type="ARBA" id="ARBA00023136"/>
    </source>
</evidence>
<dbReference type="GO" id="GO:0008528">
    <property type="term" value="F:G protein-coupled peptide receptor activity"/>
    <property type="evidence" value="ECO:0007669"/>
    <property type="project" value="InterPro"/>
</dbReference>
<dbReference type="OrthoDB" id="5864054at2759"/>
<feature type="transmembrane region" description="Helical" evidence="5">
    <location>
        <begin position="109"/>
        <end position="133"/>
    </location>
</feature>
<comment type="caution">
    <text evidence="7">The sequence shown here is derived from an EMBL/GenBank/DDBJ whole genome shotgun (WGS) entry which is preliminary data.</text>
</comment>
<dbReference type="Proteomes" id="UP000218231">
    <property type="component" value="Unassembled WGS sequence"/>
</dbReference>
<reference evidence="7 8" key="1">
    <citation type="journal article" date="2017" name="Curr. Biol.">
        <title>Genome architecture and evolution of a unichromosomal asexual nematode.</title>
        <authorList>
            <person name="Fradin H."/>
            <person name="Zegar C."/>
            <person name="Gutwein M."/>
            <person name="Lucas J."/>
            <person name="Kovtun M."/>
            <person name="Corcoran D."/>
            <person name="Baugh L.R."/>
            <person name="Kiontke K."/>
            <person name="Gunsalus K."/>
            <person name="Fitch D.H."/>
            <person name="Piano F."/>
        </authorList>
    </citation>
    <scope>NUCLEOTIDE SEQUENCE [LARGE SCALE GENOMIC DNA]</scope>
    <source>
        <strain evidence="7">PF1309</strain>
    </source>
</reference>
<proteinExistence type="predicted"/>
<dbReference type="SUPFAM" id="SSF81321">
    <property type="entry name" value="Family A G protein-coupled receptor-like"/>
    <property type="match status" value="1"/>
</dbReference>
<keyword evidence="3 5" id="KW-1133">Transmembrane helix</keyword>
<dbReference type="InterPro" id="IPR017452">
    <property type="entry name" value="GPCR_Rhodpsn_7TM"/>
</dbReference>
<name>A0A2A2LQ07_9BILA</name>
<dbReference type="AlphaFoldDB" id="A0A2A2LQ07"/>
<dbReference type="CDD" id="cd14978">
    <property type="entry name" value="7tmA_FMRFamide_R-like"/>
    <property type="match status" value="1"/>
</dbReference>
<evidence type="ECO:0000256" key="5">
    <source>
        <dbReference type="SAM" id="Phobius"/>
    </source>
</evidence>
<dbReference type="EMBL" id="LIAE01006521">
    <property type="protein sequence ID" value="PAV88316.1"/>
    <property type="molecule type" value="Genomic_DNA"/>
</dbReference>
<sequence length="420" mass="47796">MSAQVCAETNNTEQAEHIRDIVDAISPFMRAFNTFHDNTYHLLCIFGVLANILIIVVLLRPSMRKSPFNLFLIIIAVCDASLLATYWIYKLLENECNPRFFNLSTVYYTLFYANTSMILHSVSLWLTVNMAILRYLVIYRGSRSTSRLPQVNGYPAAIIGIILAVVITLIGSFPLILYYTIQKPKTTGLPPEFCYNTPYEDHWRKNKFVTFWPIGPPTYWNCAWEKLKFWMAAVILKIIPCVLLTIFMALLVWMLMEARERRARICGGATAGNSQAERTTAMLTCIVAVFLITELPQGIITSIMGINTQYGVFAKELKSLFDFLSLLNSAINFILCALMSHVFRREFINTFGTCCPKTMLPDRTTLTKTNELSSFFPRFKMSLARQSPPVQKNSKALNGKERNGFVPLPTDCPEDKTIIE</sequence>
<dbReference type="PANTHER" id="PTHR46273:SF4">
    <property type="entry name" value="AT19640P"/>
    <property type="match status" value="1"/>
</dbReference>
<dbReference type="PANTHER" id="PTHR46273">
    <property type="entry name" value="MYOSUPPRESSIN RECEPTOR 1, ISOFORM B-RELATED"/>
    <property type="match status" value="1"/>
</dbReference>
<evidence type="ECO:0000256" key="1">
    <source>
        <dbReference type="ARBA" id="ARBA00004370"/>
    </source>
</evidence>
<dbReference type="InterPro" id="IPR000276">
    <property type="entry name" value="GPCR_Rhodpsn"/>
</dbReference>
<accession>A0A2A2LQ07</accession>
<dbReference type="STRING" id="2018661.A0A2A2LQ07"/>
<keyword evidence="4 5" id="KW-0472">Membrane</keyword>
<keyword evidence="8" id="KW-1185">Reference proteome</keyword>
<feature type="domain" description="G-protein coupled receptors family 1 profile" evidence="6">
    <location>
        <begin position="50"/>
        <end position="336"/>
    </location>
</feature>
<organism evidence="7 8">
    <name type="scientific">Diploscapter pachys</name>
    <dbReference type="NCBI Taxonomy" id="2018661"/>
    <lineage>
        <taxon>Eukaryota</taxon>
        <taxon>Metazoa</taxon>
        <taxon>Ecdysozoa</taxon>
        <taxon>Nematoda</taxon>
        <taxon>Chromadorea</taxon>
        <taxon>Rhabditida</taxon>
        <taxon>Rhabditina</taxon>
        <taxon>Rhabditomorpha</taxon>
        <taxon>Rhabditoidea</taxon>
        <taxon>Rhabditidae</taxon>
        <taxon>Diploscapter</taxon>
    </lineage>
</organism>
<feature type="transmembrane region" description="Helical" evidence="5">
    <location>
        <begin position="39"/>
        <end position="58"/>
    </location>
</feature>
<dbReference type="PROSITE" id="PS50262">
    <property type="entry name" value="G_PROTEIN_RECEP_F1_2"/>
    <property type="match status" value="1"/>
</dbReference>
<protein>
    <recommendedName>
        <fullName evidence="6">G-protein coupled receptors family 1 profile domain-containing protein</fullName>
    </recommendedName>
</protein>
<evidence type="ECO:0000313" key="8">
    <source>
        <dbReference type="Proteomes" id="UP000218231"/>
    </source>
</evidence>
<evidence type="ECO:0000313" key="7">
    <source>
        <dbReference type="EMBL" id="PAV88316.1"/>
    </source>
</evidence>